<sequence length="70" mass="8150">SLCHCEKANMTAEYILQDCQLSAGLRKETWPSVLRGKNDSKLHEKFWGISLGWDREREGVSELYKMDLTF</sequence>
<feature type="non-terminal residue" evidence="1">
    <location>
        <position position="1"/>
    </location>
</feature>
<dbReference type="EMBL" id="HACG01043317">
    <property type="protein sequence ID" value="CEK90182.1"/>
    <property type="molecule type" value="Transcribed_RNA"/>
</dbReference>
<name>A0A0B7BBB4_9EUPU</name>
<reference evidence="1" key="1">
    <citation type="submission" date="2014-12" db="EMBL/GenBank/DDBJ databases">
        <title>Insight into the proteome of Arion vulgaris.</title>
        <authorList>
            <person name="Aradska J."/>
            <person name="Bulat T."/>
            <person name="Smidak R."/>
            <person name="Sarate P."/>
            <person name="Gangsoo J."/>
            <person name="Sialana F."/>
            <person name="Bilban M."/>
            <person name="Lubec G."/>
        </authorList>
    </citation>
    <scope>NUCLEOTIDE SEQUENCE</scope>
    <source>
        <tissue evidence="1">Skin</tissue>
    </source>
</reference>
<dbReference type="AlphaFoldDB" id="A0A0B7BBB4"/>
<gene>
    <name evidence="1" type="primary">ORF175202</name>
</gene>
<organism evidence="1">
    <name type="scientific">Arion vulgaris</name>
    <dbReference type="NCBI Taxonomy" id="1028688"/>
    <lineage>
        <taxon>Eukaryota</taxon>
        <taxon>Metazoa</taxon>
        <taxon>Spiralia</taxon>
        <taxon>Lophotrochozoa</taxon>
        <taxon>Mollusca</taxon>
        <taxon>Gastropoda</taxon>
        <taxon>Heterobranchia</taxon>
        <taxon>Euthyneura</taxon>
        <taxon>Panpulmonata</taxon>
        <taxon>Eupulmonata</taxon>
        <taxon>Stylommatophora</taxon>
        <taxon>Helicina</taxon>
        <taxon>Arionoidea</taxon>
        <taxon>Arionidae</taxon>
        <taxon>Arion</taxon>
    </lineage>
</organism>
<evidence type="ECO:0000313" key="1">
    <source>
        <dbReference type="EMBL" id="CEK90182.1"/>
    </source>
</evidence>
<accession>A0A0B7BBB4</accession>
<proteinExistence type="predicted"/>
<protein>
    <submittedName>
        <fullName evidence="1">Uncharacterized protein</fullName>
    </submittedName>
</protein>